<dbReference type="Proteomes" id="UP000666240">
    <property type="component" value="Unassembled WGS sequence"/>
</dbReference>
<organism evidence="3 4">
    <name type="scientific">Tianweitania sediminis</name>
    <dbReference type="NCBI Taxonomy" id="1502156"/>
    <lineage>
        <taxon>Bacteria</taxon>
        <taxon>Pseudomonadati</taxon>
        <taxon>Pseudomonadota</taxon>
        <taxon>Alphaproteobacteria</taxon>
        <taxon>Hyphomicrobiales</taxon>
        <taxon>Phyllobacteriaceae</taxon>
        <taxon>Tianweitania</taxon>
    </lineage>
</organism>
<proteinExistence type="predicted"/>
<gene>
    <name evidence="3" type="ORF">J5Y06_06265</name>
</gene>
<dbReference type="Gene3D" id="2.30.30.240">
    <property type="entry name" value="PRC-barrel domain"/>
    <property type="match status" value="1"/>
</dbReference>
<feature type="region of interest" description="Disordered" evidence="1">
    <location>
        <begin position="99"/>
        <end position="149"/>
    </location>
</feature>
<feature type="compositionally biased region" description="Polar residues" evidence="1">
    <location>
        <begin position="47"/>
        <end position="69"/>
    </location>
</feature>
<dbReference type="Pfam" id="PF05239">
    <property type="entry name" value="PRC"/>
    <property type="match status" value="1"/>
</dbReference>
<dbReference type="SUPFAM" id="SSF50346">
    <property type="entry name" value="PRC-barrel domain"/>
    <property type="match status" value="1"/>
</dbReference>
<evidence type="ECO:0000259" key="2">
    <source>
        <dbReference type="Pfam" id="PF05239"/>
    </source>
</evidence>
<dbReference type="InterPro" id="IPR011033">
    <property type="entry name" value="PRC_barrel-like_sf"/>
</dbReference>
<dbReference type="PANTHER" id="PTHR36505">
    <property type="entry name" value="BLR1072 PROTEIN"/>
    <property type="match status" value="1"/>
</dbReference>
<evidence type="ECO:0000313" key="3">
    <source>
        <dbReference type="EMBL" id="MBP0438246.1"/>
    </source>
</evidence>
<dbReference type="RefSeq" id="WP_209334160.1">
    <property type="nucleotide sequence ID" value="NZ_JAGIYY010000001.1"/>
</dbReference>
<name>A0A8J7RJ65_9HYPH</name>
<keyword evidence="4" id="KW-1185">Reference proteome</keyword>
<dbReference type="EMBL" id="JAGIYY010000001">
    <property type="protein sequence ID" value="MBP0438246.1"/>
    <property type="molecule type" value="Genomic_DNA"/>
</dbReference>
<accession>A0A8J7RJ65</accession>
<dbReference type="PANTHER" id="PTHR36505:SF1">
    <property type="entry name" value="BLR1072 PROTEIN"/>
    <property type="match status" value="1"/>
</dbReference>
<feature type="compositionally biased region" description="Basic and acidic residues" evidence="1">
    <location>
        <begin position="99"/>
        <end position="110"/>
    </location>
</feature>
<feature type="compositionally biased region" description="Polar residues" evidence="1">
    <location>
        <begin position="127"/>
        <end position="136"/>
    </location>
</feature>
<feature type="domain" description="PRC-barrel" evidence="2">
    <location>
        <begin position="157"/>
        <end position="222"/>
    </location>
</feature>
<feature type="compositionally biased region" description="Low complexity" evidence="1">
    <location>
        <begin position="111"/>
        <end position="125"/>
    </location>
</feature>
<reference evidence="3" key="1">
    <citation type="submission" date="2021-03" db="EMBL/GenBank/DDBJ databases">
        <title>Genome sequencing and assembly of Tianweitania sediminis.</title>
        <authorList>
            <person name="Chhetri G."/>
        </authorList>
    </citation>
    <scope>NUCLEOTIDE SEQUENCE</scope>
    <source>
        <strain evidence="3">Z8</strain>
    </source>
</reference>
<protein>
    <submittedName>
        <fullName evidence="3">PRC-barrel domain-containing protein</fullName>
    </submittedName>
</protein>
<evidence type="ECO:0000256" key="1">
    <source>
        <dbReference type="SAM" id="MobiDB-lite"/>
    </source>
</evidence>
<dbReference type="AlphaFoldDB" id="A0A8J7RJ65"/>
<dbReference type="InterPro" id="IPR027275">
    <property type="entry name" value="PRC-brl_dom"/>
</dbReference>
<sequence>MVHQPAPIVTVEIPQPQITVRMPQPQVDVSQAQPEVLVEQGEPQVRVSDSQPQVRTQASDTEANVQIQRSGQPVVQIQENEQQARIQYTAEEAQVRVNRAEGEPEVRFEEGQQAAAQRAEGQPAPSNEETAAVSQRQPREGANEAVGSASSRDVALTVNDIKNYDIVGANGNNLGDIEDVVTVNNRLYAVVTSGGFLGLGQDRAAVPLSSLYVTDQETLLAPNVTERQIDGMANFPVDRYEALPDEHPVTLGAQ</sequence>
<feature type="region of interest" description="Disordered" evidence="1">
    <location>
        <begin position="40"/>
        <end position="69"/>
    </location>
</feature>
<comment type="caution">
    <text evidence="3">The sequence shown here is derived from an EMBL/GenBank/DDBJ whole genome shotgun (WGS) entry which is preliminary data.</text>
</comment>
<evidence type="ECO:0000313" key="4">
    <source>
        <dbReference type="Proteomes" id="UP000666240"/>
    </source>
</evidence>